<dbReference type="SMART" id="SM00637">
    <property type="entry name" value="CBD_II"/>
    <property type="match status" value="2"/>
</dbReference>
<dbReference type="Proteomes" id="UP000466396">
    <property type="component" value="Chromosome"/>
</dbReference>
<evidence type="ECO:0000256" key="1">
    <source>
        <dbReference type="SAM" id="MobiDB-lite"/>
    </source>
</evidence>
<evidence type="ECO:0000313" key="3">
    <source>
        <dbReference type="EMBL" id="BBX97787.1"/>
    </source>
</evidence>
<dbReference type="GO" id="GO:0005975">
    <property type="term" value="P:carbohydrate metabolic process"/>
    <property type="evidence" value="ECO:0007669"/>
    <property type="project" value="InterPro"/>
</dbReference>
<dbReference type="EMBL" id="AP022581">
    <property type="protein sequence ID" value="BBX97787.1"/>
    <property type="molecule type" value="Genomic_DNA"/>
</dbReference>
<dbReference type="AlphaFoldDB" id="A0A7I7NQJ4"/>
<dbReference type="PANTHER" id="PTHR42976">
    <property type="entry name" value="BIFUNCTIONAL CHITINASE/LYSOZYME-RELATED"/>
    <property type="match status" value="1"/>
</dbReference>
<feature type="domain" description="CBM2" evidence="2">
    <location>
        <begin position="1"/>
        <end position="89"/>
    </location>
</feature>
<keyword evidence="4" id="KW-1185">Reference proteome</keyword>
<evidence type="ECO:0000259" key="2">
    <source>
        <dbReference type="PROSITE" id="PS51173"/>
    </source>
</evidence>
<protein>
    <recommendedName>
        <fullName evidence="2">CBM2 domain-containing protein</fullName>
    </recommendedName>
</protein>
<dbReference type="PANTHER" id="PTHR42976:SF1">
    <property type="entry name" value="GH18 DOMAIN-CONTAINING PROTEIN-RELATED"/>
    <property type="match status" value="1"/>
</dbReference>
<dbReference type="Gene3D" id="3.20.20.80">
    <property type="entry name" value="Glycosidases"/>
    <property type="match status" value="1"/>
</dbReference>
<evidence type="ECO:0000313" key="4">
    <source>
        <dbReference type="Proteomes" id="UP000466396"/>
    </source>
</evidence>
<dbReference type="Gene3D" id="2.60.40.290">
    <property type="match status" value="2"/>
</dbReference>
<proteinExistence type="predicted"/>
<accession>A0A7I7NQJ4</accession>
<feature type="region of interest" description="Disordered" evidence="1">
    <location>
        <begin position="287"/>
        <end position="364"/>
    </location>
</feature>
<name>A0A7I7NQJ4_9MYCO</name>
<dbReference type="InterPro" id="IPR001919">
    <property type="entry name" value="CBD2"/>
</dbReference>
<dbReference type="GO" id="GO:0004553">
    <property type="term" value="F:hydrolase activity, hydrolyzing O-glycosyl compounds"/>
    <property type="evidence" value="ECO:0007669"/>
    <property type="project" value="InterPro"/>
</dbReference>
<dbReference type="Pfam" id="PF00553">
    <property type="entry name" value="CBM_2"/>
    <property type="match status" value="2"/>
</dbReference>
<dbReference type="InterPro" id="IPR052750">
    <property type="entry name" value="GH18_Chitinase"/>
</dbReference>
<dbReference type="KEGG" id="mlj:MLAC_30810"/>
<reference evidence="3 4" key="1">
    <citation type="journal article" date="2019" name="Emerg. Microbes Infect.">
        <title>Comprehensive subspecies identification of 175 nontuberculous mycobacteria species based on 7547 genomic profiles.</title>
        <authorList>
            <person name="Matsumoto Y."/>
            <person name="Kinjo T."/>
            <person name="Motooka D."/>
            <person name="Nabeya D."/>
            <person name="Jung N."/>
            <person name="Uechi K."/>
            <person name="Horii T."/>
            <person name="Iida T."/>
            <person name="Fujita J."/>
            <person name="Nakamura S."/>
        </authorList>
    </citation>
    <scope>NUCLEOTIDE SEQUENCE [LARGE SCALE GENOMIC DNA]</scope>
    <source>
        <strain evidence="3 4">JCM 15657</strain>
    </source>
</reference>
<feature type="compositionally biased region" description="Gly residues" evidence="1">
    <location>
        <begin position="91"/>
        <end position="183"/>
    </location>
</feature>
<gene>
    <name evidence="3" type="ORF">MLAC_30810</name>
</gene>
<organism evidence="3 4">
    <name type="scientific">Mycobacterium lacus</name>
    <dbReference type="NCBI Taxonomy" id="169765"/>
    <lineage>
        <taxon>Bacteria</taxon>
        <taxon>Bacillati</taxon>
        <taxon>Actinomycetota</taxon>
        <taxon>Actinomycetes</taxon>
        <taxon>Mycobacteriales</taxon>
        <taxon>Mycobacteriaceae</taxon>
        <taxon>Mycobacterium</taxon>
    </lineage>
</organism>
<dbReference type="SUPFAM" id="SSF51445">
    <property type="entry name" value="(Trans)glycosidases"/>
    <property type="match status" value="1"/>
</dbReference>
<dbReference type="SUPFAM" id="SSF49384">
    <property type="entry name" value="Carbohydrate-binding domain"/>
    <property type="match status" value="2"/>
</dbReference>
<dbReference type="InterPro" id="IPR017853">
    <property type="entry name" value="GH"/>
</dbReference>
<feature type="compositionally biased region" description="Polar residues" evidence="1">
    <location>
        <begin position="74"/>
        <end position="85"/>
    </location>
</feature>
<dbReference type="PROSITE" id="PS51173">
    <property type="entry name" value="CBM2"/>
    <property type="match status" value="2"/>
</dbReference>
<dbReference type="GO" id="GO:0030247">
    <property type="term" value="F:polysaccharide binding"/>
    <property type="evidence" value="ECO:0007669"/>
    <property type="project" value="UniProtKB-UniRule"/>
</dbReference>
<sequence>MANYTITNSGTTSLSNWQVEFDLPADESITSAWNGQLAQSGTHYVLTPESWTQTIAPGGSVTVGFEATHTGTYSPPTNLVVNGQPVSDGGATSGGGGTTGGGTSGGGTTGGGTTSGGGTTGGDTTGGGTTGGGTTGGGTTSGGDTTGGGTTSGGTTGGGTTGGGDTTGGGTTGGGTTGGGTSGGSGTAVGATYAVASQWDSGFVANYTITNSGTTSLSNWQVEFDLPADESITSAWNGQLAQSGTHYVLTPESWTQTIAPGGSVTVGFQATQTGAYSAPTNLVVNGQPVSGGTTGGGTTGGGTTGGGTTGGGTTGGGTTGGGTTGGGTTGGGTTGGGTTGGGTTGGGTTGGGTSGGGTGGATSGEFSPYIDMTLWPPLSTANAADLANAGVKDATLAFIVSGAGNQPAWGGVYSLTDPVITSQISALQSAGIDPTISFGGANGVDLAYNAPSATALAQQYQSVVNAFGIRQLDFDIEGGMQANNAVLTRQAQAIAMLQAQQAALGTPVEVSYTLPVLPTGLTHDGLNVLQIAKANGVDIGRVNIMAMDYGGQFDQAYPGGRPDMGDYAIQAATAVHSQLMTLDPSLSSEQAWSKIGVTPMIGINDDMNEIFYVEDAQQLTTFAQQNHIGEIGMWSVARDTSGQLGVVAPNGSGVAQTPYEYSRTFAQLDD</sequence>
<dbReference type="InterPro" id="IPR008965">
    <property type="entry name" value="CBM2/CBM3_carb-bd_dom_sf"/>
</dbReference>
<dbReference type="InterPro" id="IPR012291">
    <property type="entry name" value="CBM2_carb-bd_dom_sf"/>
</dbReference>
<feature type="region of interest" description="Disordered" evidence="1">
    <location>
        <begin position="74"/>
        <end position="183"/>
    </location>
</feature>
<dbReference type="CDD" id="cd06543">
    <property type="entry name" value="GH18_PF-ChiA-like"/>
    <property type="match status" value="1"/>
</dbReference>
<feature type="domain" description="CBM2" evidence="2">
    <location>
        <begin position="182"/>
        <end position="292"/>
    </location>
</feature>
<feature type="compositionally biased region" description="Gly residues" evidence="1">
    <location>
        <begin position="292"/>
        <end position="362"/>
    </location>
</feature>